<dbReference type="SMART" id="SM00490">
    <property type="entry name" value="HELICc"/>
    <property type="match status" value="1"/>
</dbReference>
<dbReference type="InterPro" id="IPR027417">
    <property type="entry name" value="P-loop_NTPase"/>
</dbReference>
<dbReference type="PANTHER" id="PTHR12131">
    <property type="entry name" value="ATP-DEPENDENT RNA AND DNA HELICASE"/>
    <property type="match status" value="1"/>
</dbReference>
<proteinExistence type="predicted"/>
<feature type="compositionally biased region" description="Basic residues" evidence="5">
    <location>
        <begin position="992"/>
        <end position="1016"/>
    </location>
</feature>
<evidence type="ECO:0000256" key="3">
    <source>
        <dbReference type="ARBA" id="ARBA00022806"/>
    </source>
</evidence>
<dbReference type="InterPro" id="IPR001650">
    <property type="entry name" value="Helicase_C-like"/>
</dbReference>
<organism evidence="7 8">
    <name type="scientific">Saliniramus fredricksonii</name>
    <dbReference type="NCBI Taxonomy" id="1653334"/>
    <lineage>
        <taxon>Bacteria</taxon>
        <taxon>Pseudomonadati</taxon>
        <taxon>Pseudomonadota</taxon>
        <taxon>Alphaproteobacteria</taxon>
        <taxon>Hyphomicrobiales</taxon>
        <taxon>Salinarimonadaceae</taxon>
        <taxon>Saliniramus</taxon>
    </lineage>
</organism>
<dbReference type="Pfam" id="PF00271">
    <property type="entry name" value="Helicase_C"/>
    <property type="match status" value="1"/>
</dbReference>
<evidence type="ECO:0000256" key="5">
    <source>
        <dbReference type="SAM" id="MobiDB-lite"/>
    </source>
</evidence>
<keyword evidence="3 7" id="KW-0347">Helicase</keyword>
<keyword evidence="8" id="KW-1185">Reference proteome</keyword>
<dbReference type="Proteomes" id="UP000182800">
    <property type="component" value="Unassembled WGS sequence"/>
</dbReference>
<reference evidence="7 8" key="1">
    <citation type="submission" date="2016-08" db="EMBL/GenBank/DDBJ databases">
        <authorList>
            <person name="Varghese N."/>
            <person name="Submissions Spin"/>
        </authorList>
    </citation>
    <scope>NUCLEOTIDE SEQUENCE [LARGE SCALE GENOMIC DNA]</scope>
    <source>
        <strain evidence="7 8">HL-109</strain>
    </source>
</reference>
<protein>
    <submittedName>
        <fullName evidence="7">ATP-dependent RNA helicase SUPV3L1/SUV3</fullName>
    </submittedName>
</protein>
<sequence>MKRRSLPPQVRSRGVTAVLGPTNTGKTHLAIERMLAHSSGMIGLPLRLLAREVYQRVVDRVGSDAVALVTGEEKIKPRKPRYWVCTAEAMPRDLDLAFVAIDEVQLAADLDRGHVFTDHLLNQRGREETLLIGAGTMKPLIEQLIPGVHVTSRPRLSQLVFTGERKVSRLPARSAIVAFSAEEVYAIAELIRRQRGGAAVVLGALSPRTRNAQVALYQSGEVDYLVATDAIGMGLNLDVDHVAFAASRKFDGFRFRALQPAEIGQIAGRAGRHLNDGSFGTTGRCDPFEPEIAQAVEAHAFEPLRVLQWRNPDLDFRTLARLQASLADVPRENGLTRAPIGEDIAALDIVVRDRELRDIASSRDAVERLWEVCQVPDYRKVSPASHADLVAALYRFVMSDGGIPDDWFSKQIKQLDKVEGDIDTLSYRIAQVRTWTFVANRDDWLRDPEHWQSVTRKVEDRLSDALHDRLASRFVDRRTSVLMRRLRENAMLDAQISATGDVTVEGQHVGQLHGFSFVPDPGADSAEAKTLRHAAQKALAGEIEQRAERFASAADTLFVLSNDGTIRWSGDPVGKLEASEKIFEPEIRIIADEHLTGPAREKVETRLKAWLKAYIVRTLGPVIELEDAQDLTGIARGIAFQISESLGVLERAKVLQEVRGLEQEGRAALRQKGVRFGAYHLYMPLMLKPAPRTLAAQLWALRHGGLDQKGIDEIAHLAGSGRTSIPVDPEVARGLYRAAGFRVCGGRAVRVDILERLADLIRPAIAYRPGETIGEPPAGAADGDGFVATVAMTSLVGCAGEDFATILKSLGYTSQTRTGPAITSEILLPVATTPISAKPAGNGEPAEGETPAGEAVTGQAEAGEARPDAPEAGDPATDAASDTAPAEAADASSQERAQQERAQQESVQQEPAPEEGKPGESKPEEGAVEVPASAQPAPATADVMAEAPAELASPPQGGAPSAAEAEEAPNLEPETIEIWRQNRQPRGGQRDARRRGGQNRRPPRVPGRHRPGRMVPRRAPPAGRPRGGANSAPASSASSAKAISVAAARAPIRAAASLTRRPMAKVASRGAAKDPIRAGANPVARAKASLRHIPPAPITANRVRLTLIRPSPSSLP</sequence>
<accession>A0ABY0KCT2</accession>
<dbReference type="GO" id="GO:0004386">
    <property type="term" value="F:helicase activity"/>
    <property type="evidence" value="ECO:0007669"/>
    <property type="project" value="UniProtKB-KW"/>
</dbReference>
<feature type="compositionally biased region" description="Low complexity" evidence="5">
    <location>
        <begin position="872"/>
        <end position="896"/>
    </location>
</feature>
<dbReference type="InterPro" id="IPR050699">
    <property type="entry name" value="RNA-DNA_Helicase"/>
</dbReference>
<dbReference type="Gene3D" id="3.40.50.300">
    <property type="entry name" value="P-loop containing nucleotide triphosphate hydrolases"/>
    <property type="match status" value="2"/>
</dbReference>
<keyword evidence="4" id="KW-0067">ATP-binding</keyword>
<feature type="region of interest" description="Disordered" evidence="5">
    <location>
        <begin position="835"/>
        <end position="1080"/>
    </location>
</feature>
<evidence type="ECO:0000313" key="7">
    <source>
        <dbReference type="EMBL" id="SCC82291.1"/>
    </source>
</evidence>
<evidence type="ECO:0000313" key="8">
    <source>
        <dbReference type="Proteomes" id="UP000182800"/>
    </source>
</evidence>
<dbReference type="PANTHER" id="PTHR12131:SF1">
    <property type="entry name" value="ATP-DEPENDENT RNA HELICASE SUPV3L1, MITOCHONDRIAL-RELATED"/>
    <property type="match status" value="1"/>
</dbReference>
<dbReference type="PROSITE" id="PS51194">
    <property type="entry name" value="HELICASE_CTER"/>
    <property type="match status" value="1"/>
</dbReference>
<keyword evidence="2" id="KW-0378">Hydrolase</keyword>
<dbReference type="EMBL" id="FMBM01000002">
    <property type="protein sequence ID" value="SCC82291.1"/>
    <property type="molecule type" value="Genomic_DNA"/>
</dbReference>
<evidence type="ECO:0000256" key="4">
    <source>
        <dbReference type="ARBA" id="ARBA00022840"/>
    </source>
</evidence>
<feature type="compositionally biased region" description="Low complexity" evidence="5">
    <location>
        <begin position="1027"/>
        <end position="1057"/>
    </location>
</feature>
<dbReference type="InterPro" id="IPR055206">
    <property type="entry name" value="DEXQc_SUV3"/>
</dbReference>
<evidence type="ECO:0000259" key="6">
    <source>
        <dbReference type="PROSITE" id="PS51194"/>
    </source>
</evidence>
<feature type="compositionally biased region" description="Basic and acidic residues" evidence="5">
    <location>
        <begin position="914"/>
        <end position="925"/>
    </location>
</feature>
<name>A0ABY0KCT2_9HYPH</name>
<feature type="compositionally biased region" description="Low complexity" evidence="5">
    <location>
        <begin position="951"/>
        <end position="963"/>
    </location>
</feature>
<comment type="caution">
    <text evidence="7">The sequence shown here is derived from an EMBL/GenBank/DDBJ whole genome shotgun (WGS) entry which is preliminary data.</text>
</comment>
<evidence type="ECO:0000256" key="1">
    <source>
        <dbReference type="ARBA" id="ARBA00022741"/>
    </source>
</evidence>
<dbReference type="SUPFAM" id="SSF52540">
    <property type="entry name" value="P-loop containing nucleoside triphosphate hydrolases"/>
    <property type="match status" value="2"/>
</dbReference>
<feature type="domain" description="Helicase C-terminal" evidence="6">
    <location>
        <begin position="155"/>
        <end position="320"/>
    </location>
</feature>
<keyword evidence="1" id="KW-0547">Nucleotide-binding</keyword>
<feature type="compositionally biased region" description="Low complexity" evidence="5">
    <location>
        <begin position="839"/>
        <end position="855"/>
    </location>
</feature>
<dbReference type="Pfam" id="PF22527">
    <property type="entry name" value="DEXQc_Suv3"/>
    <property type="match status" value="1"/>
</dbReference>
<evidence type="ECO:0000256" key="2">
    <source>
        <dbReference type="ARBA" id="ARBA00022801"/>
    </source>
</evidence>
<gene>
    <name evidence="7" type="ORF">GA0071312_3272</name>
</gene>
<dbReference type="RefSeq" id="WP_338056866.1">
    <property type="nucleotide sequence ID" value="NZ_FMBM01000002.1"/>
</dbReference>